<dbReference type="InterPro" id="IPR050553">
    <property type="entry name" value="Thioredoxin_ResA/DsbE_sf"/>
</dbReference>
<gene>
    <name evidence="2" type="ORF">EZJ19_07640</name>
</gene>
<dbReference type="EMBL" id="SJZB01000029">
    <property type="protein sequence ID" value="TCJ15240.1"/>
    <property type="molecule type" value="Genomic_DNA"/>
</dbReference>
<sequence>MLVDVVLFVAVVFGIQAWQQRDVPSGPAPAIAGDLADGSRFDLAAWRAEHPDQPVALHFWADWCPICAKEEGNVTAVLADWPVMTVAMQSGPATQVTGHLDSHKLAWPTLVDSDGRIAAAYGLKGVPAFVVIGRDGRLRSVSTGYTTELGMRLRLWWAARS</sequence>
<dbReference type="PANTHER" id="PTHR42852">
    <property type="entry name" value="THIOL:DISULFIDE INTERCHANGE PROTEIN DSBE"/>
    <property type="match status" value="1"/>
</dbReference>
<protein>
    <submittedName>
        <fullName evidence="2">Redoxin domain-containing protein</fullName>
    </submittedName>
</protein>
<dbReference type="OrthoDB" id="9811352at2"/>
<dbReference type="Pfam" id="PF08534">
    <property type="entry name" value="Redoxin"/>
    <property type="match status" value="1"/>
</dbReference>
<dbReference type="PROSITE" id="PS51352">
    <property type="entry name" value="THIOREDOXIN_2"/>
    <property type="match status" value="1"/>
</dbReference>
<evidence type="ECO:0000313" key="2">
    <source>
        <dbReference type="EMBL" id="TCJ15240.1"/>
    </source>
</evidence>
<dbReference type="Proteomes" id="UP000295443">
    <property type="component" value="Unassembled WGS sequence"/>
</dbReference>
<dbReference type="AlphaFoldDB" id="A0A4R1BDS4"/>
<evidence type="ECO:0000259" key="1">
    <source>
        <dbReference type="PROSITE" id="PS51352"/>
    </source>
</evidence>
<dbReference type="InterPro" id="IPR013740">
    <property type="entry name" value="Redoxin"/>
</dbReference>
<dbReference type="InterPro" id="IPR036249">
    <property type="entry name" value="Thioredoxin-like_sf"/>
</dbReference>
<comment type="caution">
    <text evidence="2">The sequence shown here is derived from an EMBL/GenBank/DDBJ whole genome shotgun (WGS) entry which is preliminary data.</text>
</comment>
<dbReference type="GO" id="GO:0016491">
    <property type="term" value="F:oxidoreductase activity"/>
    <property type="evidence" value="ECO:0007669"/>
    <property type="project" value="InterPro"/>
</dbReference>
<accession>A0A4R1BDS4</accession>
<evidence type="ECO:0000313" key="3">
    <source>
        <dbReference type="Proteomes" id="UP000295443"/>
    </source>
</evidence>
<feature type="domain" description="Thioredoxin" evidence="1">
    <location>
        <begin position="22"/>
        <end position="161"/>
    </location>
</feature>
<proteinExistence type="predicted"/>
<keyword evidence="3" id="KW-1185">Reference proteome</keyword>
<organism evidence="2 3">
    <name type="scientific">Parasulfuritortus cantonensis</name>
    <dbReference type="NCBI Taxonomy" id="2528202"/>
    <lineage>
        <taxon>Bacteria</taxon>
        <taxon>Pseudomonadati</taxon>
        <taxon>Pseudomonadota</taxon>
        <taxon>Betaproteobacteria</taxon>
        <taxon>Nitrosomonadales</taxon>
        <taxon>Thiobacillaceae</taxon>
        <taxon>Parasulfuritortus</taxon>
    </lineage>
</organism>
<reference evidence="2 3" key="1">
    <citation type="submission" date="2019-03" db="EMBL/GenBank/DDBJ databases">
        <title>Genome sequence of Thiobacillaceae bacterium LSR1, a sulfur-oxidizing bacterium isolated from freshwater sediment.</title>
        <authorList>
            <person name="Li S."/>
        </authorList>
    </citation>
    <scope>NUCLEOTIDE SEQUENCE [LARGE SCALE GENOMIC DNA]</scope>
    <source>
        <strain evidence="2 3">LSR1</strain>
    </source>
</reference>
<dbReference type="SUPFAM" id="SSF52833">
    <property type="entry name" value="Thioredoxin-like"/>
    <property type="match status" value="1"/>
</dbReference>
<dbReference type="Gene3D" id="3.40.30.10">
    <property type="entry name" value="Glutaredoxin"/>
    <property type="match status" value="1"/>
</dbReference>
<name>A0A4R1BDS4_9PROT</name>
<dbReference type="PANTHER" id="PTHR42852:SF17">
    <property type="entry name" value="THIOREDOXIN-LIKE PROTEIN HI_1115"/>
    <property type="match status" value="1"/>
</dbReference>
<dbReference type="InterPro" id="IPR013766">
    <property type="entry name" value="Thioredoxin_domain"/>
</dbReference>